<dbReference type="Proteomes" id="UP001497493">
    <property type="component" value="Chromosome"/>
</dbReference>
<comment type="similarity">
    <text evidence="2">Belongs to the SAM hydrolase / SAM-dependent halogenase family.</text>
</comment>
<dbReference type="InterPro" id="IPR023227">
    <property type="entry name" value="SAM_OH_AdoTrfase_C_sf"/>
</dbReference>
<dbReference type="InterPro" id="IPR023228">
    <property type="entry name" value="SAM_OH_AdoTrfase_N_sf"/>
</dbReference>
<dbReference type="RefSeq" id="WP_348757764.1">
    <property type="nucleotide sequence ID" value="NZ_OZ026884.1"/>
</dbReference>
<dbReference type="InterPro" id="IPR046470">
    <property type="entry name" value="SAM_HAT_C"/>
</dbReference>
<feature type="domain" description="S-adenosyl-l-methionine hydroxide adenosyltransferase C-terminal" evidence="4">
    <location>
        <begin position="160"/>
        <end position="237"/>
    </location>
</feature>
<dbReference type="PANTHER" id="PTHR35092">
    <property type="entry name" value="CHLORINASE MJ1651"/>
    <property type="match status" value="1"/>
</dbReference>
<evidence type="ECO:0000256" key="2">
    <source>
        <dbReference type="ARBA" id="ARBA00024035"/>
    </source>
</evidence>
<dbReference type="InterPro" id="IPR002747">
    <property type="entry name" value="SAM_OH_AdoTrfase"/>
</dbReference>
<dbReference type="SUPFAM" id="SSF102522">
    <property type="entry name" value="Bacterial fluorinating enzyme, N-terminal domain"/>
    <property type="match status" value="1"/>
</dbReference>
<keyword evidence="1" id="KW-0949">S-adenosyl-L-methionine</keyword>
<evidence type="ECO:0000313" key="5">
    <source>
        <dbReference type="EMBL" id="CAL1241233.1"/>
    </source>
</evidence>
<name>A0ABP1CAH6_9GAMM</name>
<evidence type="ECO:0000259" key="3">
    <source>
        <dbReference type="Pfam" id="PF01887"/>
    </source>
</evidence>
<reference evidence="5 6" key="1">
    <citation type="submission" date="2024-04" db="EMBL/GenBank/DDBJ databases">
        <authorList>
            <person name="Cremers G."/>
        </authorList>
    </citation>
    <scope>NUCLEOTIDE SEQUENCE [LARGE SCALE GENOMIC DNA]</scope>
    <source>
        <strain evidence="5">MeCH1-AG</strain>
    </source>
</reference>
<sequence length="240" mass="25813">MILLFTDFGAEGPYLGQMDAVLRQAAPGAEIINLVSDAPAGDPRLSAYLLAALCRFFPKDSIFVGVVDPGVGGDRLPVVLKADGRWFVGPDNGLFNTVAVQASQVEWQIIGWRPEQLSNSFHGRDLFAPVAARIERGDMTWSGGPYAGPDLSGWPTDFLRIVYVDHYGNAITGARYAASLAGLSLAVNDHRIPEAKTFSDVPEGQPFWYCNSMGLVEIAVNRGRADAELGLAPGMEIGFV</sequence>
<evidence type="ECO:0000259" key="4">
    <source>
        <dbReference type="Pfam" id="PF20257"/>
    </source>
</evidence>
<dbReference type="PANTHER" id="PTHR35092:SF1">
    <property type="entry name" value="CHLORINASE MJ1651"/>
    <property type="match status" value="1"/>
</dbReference>
<dbReference type="Gene3D" id="3.40.50.10790">
    <property type="entry name" value="S-adenosyl-l-methionine hydroxide adenosyltransferase, N-terminal"/>
    <property type="match status" value="1"/>
</dbReference>
<dbReference type="GO" id="GO:0016787">
    <property type="term" value="F:hydrolase activity"/>
    <property type="evidence" value="ECO:0007669"/>
    <property type="project" value="UniProtKB-KW"/>
</dbReference>
<feature type="domain" description="S-adenosyl-l-methionine hydroxide adenosyltransferase N-terminal" evidence="3">
    <location>
        <begin position="2"/>
        <end position="138"/>
    </location>
</feature>
<proteinExistence type="inferred from homology"/>
<evidence type="ECO:0000256" key="1">
    <source>
        <dbReference type="ARBA" id="ARBA00022691"/>
    </source>
</evidence>
<dbReference type="InterPro" id="IPR046469">
    <property type="entry name" value="SAM_HAT_N"/>
</dbReference>
<dbReference type="PIRSF" id="PIRSF006779">
    <property type="entry name" value="UCP006779"/>
    <property type="match status" value="1"/>
</dbReference>
<protein>
    <submittedName>
        <fullName evidence="5">S-adenosyl-L-methionine hydrolase (Adenosine-forming)</fullName>
        <ecNumber evidence="5">3.13.1.8</ecNumber>
    </submittedName>
</protein>
<dbReference type="Pfam" id="PF01887">
    <property type="entry name" value="SAM_HAT_N"/>
    <property type="match status" value="1"/>
</dbReference>
<evidence type="ECO:0000313" key="6">
    <source>
        <dbReference type="Proteomes" id="UP001497493"/>
    </source>
</evidence>
<keyword evidence="5" id="KW-0378">Hydrolase</keyword>
<dbReference type="EMBL" id="OZ026884">
    <property type="protein sequence ID" value="CAL1241233.1"/>
    <property type="molecule type" value="Genomic_DNA"/>
</dbReference>
<organism evidence="5 6">
    <name type="scientific">Candidatus Methylocalor cossyra</name>
    <dbReference type="NCBI Taxonomy" id="3108543"/>
    <lineage>
        <taxon>Bacteria</taxon>
        <taxon>Pseudomonadati</taxon>
        <taxon>Pseudomonadota</taxon>
        <taxon>Gammaproteobacteria</taxon>
        <taxon>Methylococcales</taxon>
        <taxon>Methylococcaceae</taxon>
        <taxon>Candidatus Methylocalor</taxon>
    </lineage>
</organism>
<dbReference type="Pfam" id="PF20257">
    <property type="entry name" value="SAM_HAT_C"/>
    <property type="match status" value="1"/>
</dbReference>
<accession>A0ABP1CAH6</accession>
<keyword evidence="6" id="KW-1185">Reference proteome</keyword>
<dbReference type="SUPFAM" id="SSF101852">
    <property type="entry name" value="Bacterial fluorinating enzyme, C-terminal domain"/>
    <property type="match status" value="1"/>
</dbReference>
<gene>
    <name evidence="5" type="ORF">MECH1_V1_2457</name>
</gene>
<dbReference type="Gene3D" id="2.40.30.90">
    <property type="entry name" value="Bacterial fluorinating enzyme like"/>
    <property type="match status" value="1"/>
</dbReference>
<dbReference type="EC" id="3.13.1.8" evidence="5"/>